<accession>A0A0U4CS36</accession>
<proteinExistence type="predicted"/>
<dbReference type="RefSeq" id="WP_067854353.1">
    <property type="nucleotide sequence ID" value="NZ_CP011502.1"/>
</dbReference>
<name>A0A0U4CS36_9ACTN</name>
<dbReference type="EMBL" id="CP011502">
    <property type="protein sequence ID" value="ALX03693.1"/>
    <property type="molecule type" value="Genomic_DNA"/>
</dbReference>
<dbReference type="AlphaFoldDB" id="A0A0U4CS36"/>
<evidence type="ECO:0000256" key="1">
    <source>
        <dbReference type="SAM" id="Phobius"/>
    </source>
</evidence>
<keyword evidence="3" id="KW-1185">Reference proteome</keyword>
<keyword evidence="1" id="KW-1133">Transmembrane helix</keyword>
<protein>
    <submittedName>
        <fullName evidence="2">Uncharacterized protein</fullName>
    </submittedName>
</protein>
<evidence type="ECO:0000313" key="2">
    <source>
        <dbReference type="EMBL" id="ALX03693.1"/>
    </source>
</evidence>
<gene>
    <name evidence="2" type="ORF">AERYTH_02750</name>
</gene>
<keyword evidence="1" id="KW-0472">Membrane</keyword>
<dbReference type="KEGG" id="aer:AERYTH_02750"/>
<keyword evidence="1" id="KW-0812">Transmembrane</keyword>
<dbReference type="Proteomes" id="UP000067689">
    <property type="component" value="Chromosome"/>
</dbReference>
<dbReference type="PATRIC" id="fig|2041.4.peg.577"/>
<reference evidence="2 3" key="1">
    <citation type="journal article" date="1991" name="Int. J. Syst. Bacteriol.">
        <title>Description of the erythromycin-producing bacterium Arthrobacter sp. strain NRRL B-3381 as Aeromicrobium erythreum gen. nov., sp. nov.</title>
        <authorList>
            <person name="Miller E.S."/>
            <person name="Woese C.R."/>
            <person name="Brenner S."/>
        </authorList>
    </citation>
    <scope>NUCLEOTIDE SEQUENCE [LARGE SCALE GENOMIC DNA]</scope>
    <source>
        <strain evidence="2 3">AR18</strain>
    </source>
</reference>
<dbReference type="STRING" id="2041.AERYTH_02750"/>
<feature type="transmembrane region" description="Helical" evidence="1">
    <location>
        <begin position="28"/>
        <end position="50"/>
    </location>
</feature>
<organism evidence="2 3">
    <name type="scientific">Aeromicrobium erythreum</name>
    <dbReference type="NCBI Taxonomy" id="2041"/>
    <lineage>
        <taxon>Bacteria</taxon>
        <taxon>Bacillati</taxon>
        <taxon>Actinomycetota</taxon>
        <taxon>Actinomycetes</taxon>
        <taxon>Propionibacteriales</taxon>
        <taxon>Nocardioidaceae</taxon>
        <taxon>Aeromicrobium</taxon>
    </lineage>
</organism>
<sequence>MNPLDHPTTIDPSATPSERPATARLRSFLRLGFVVTLLVFLAGGFVLVAAQAVQLVAGDGPAVAAIGERLGPPTFTVATVCGLFAFALEYLRPASARDEDA</sequence>
<evidence type="ECO:0000313" key="3">
    <source>
        <dbReference type="Proteomes" id="UP000067689"/>
    </source>
</evidence>
<feature type="transmembrane region" description="Helical" evidence="1">
    <location>
        <begin position="70"/>
        <end position="91"/>
    </location>
</feature>
<dbReference type="OrthoDB" id="5195090at2"/>